<reference evidence="1" key="1">
    <citation type="journal article" date="2014" name="Front. Microbiol.">
        <title>High frequency of phylogenetically diverse reductive dehalogenase-homologous genes in deep subseafloor sedimentary metagenomes.</title>
        <authorList>
            <person name="Kawai M."/>
            <person name="Futagami T."/>
            <person name="Toyoda A."/>
            <person name="Takaki Y."/>
            <person name="Nishi S."/>
            <person name="Hori S."/>
            <person name="Arai W."/>
            <person name="Tsubouchi T."/>
            <person name="Morono Y."/>
            <person name="Uchiyama I."/>
            <person name="Ito T."/>
            <person name="Fujiyama A."/>
            <person name="Inagaki F."/>
            <person name="Takami H."/>
        </authorList>
    </citation>
    <scope>NUCLEOTIDE SEQUENCE</scope>
    <source>
        <strain evidence="1">Expedition CK06-06</strain>
    </source>
</reference>
<evidence type="ECO:0000313" key="1">
    <source>
        <dbReference type="EMBL" id="GAG36424.1"/>
    </source>
</evidence>
<dbReference type="EMBL" id="BARS01045774">
    <property type="protein sequence ID" value="GAG36424.1"/>
    <property type="molecule type" value="Genomic_DNA"/>
</dbReference>
<feature type="non-terminal residue" evidence="1">
    <location>
        <position position="247"/>
    </location>
</feature>
<comment type="caution">
    <text evidence="1">The sequence shown here is derived from an EMBL/GenBank/DDBJ whole genome shotgun (WGS) entry which is preliminary data.</text>
</comment>
<organism evidence="1">
    <name type="scientific">marine sediment metagenome</name>
    <dbReference type="NCBI Taxonomy" id="412755"/>
    <lineage>
        <taxon>unclassified sequences</taxon>
        <taxon>metagenomes</taxon>
        <taxon>ecological metagenomes</taxon>
    </lineage>
</organism>
<dbReference type="AlphaFoldDB" id="X0WZP9"/>
<accession>X0WZP9</accession>
<name>X0WZP9_9ZZZZ</name>
<feature type="non-terminal residue" evidence="1">
    <location>
        <position position="1"/>
    </location>
</feature>
<gene>
    <name evidence="1" type="ORF">S01H1_68989</name>
</gene>
<sequence>QALPLILGNLRTNSTQGVVVLPCIDTVNDVYALACHAILTEGGGNTITLYDDDGVIGSGDYAVTTSGDYESVGLTIAYATFSVPPTGTVTGKYRGAIDSTDTLILRPPECIEKMLEIMGDSSQFESTSFAKAVQDTTDNVYFCAGMIIADNPKAYWIADIQASFLGSWFLDQNQEIVLQYETGSSNTLSTEGELLQANTLRSPQLKKTRDNVISRVIANYALSNARIDRRFKSDANSSYLQTYARTE</sequence>
<proteinExistence type="predicted"/>
<protein>
    <submittedName>
        <fullName evidence="1">Uncharacterized protein</fullName>
    </submittedName>
</protein>